<organism evidence="2 3">
    <name type="scientific">Solanum verrucosum</name>
    <dbReference type="NCBI Taxonomy" id="315347"/>
    <lineage>
        <taxon>Eukaryota</taxon>
        <taxon>Viridiplantae</taxon>
        <taxon>Streptophyta</taxon>
        <taxon>Embryophyta</taxon>
        <taxon>Tracheophyta</taxon>
        <taxon>Spermatophyta</taxon>
        <taxon>Magnoliopsida</taxon>
        <taxon>eudicotyledons</taxon>
        <taxon>Gunneridae</taxon>
        <taxon>Pentapetalae</taxon>
        <taxon>asterids</taxon>
        <taxon>lamiids</taxon>
        <taxon>Solanales</taxon>
        <taxon>Solanaceae</taxon>
        <taxon>Solanoideae</taxon>
        <taxon>Solaneae</taxon>
        <taxon>Solanum</taxon>
    </lineage>
</organism>
<reference evidence="2" key="1">
    <citation type="submission" date="2023-08" db="EMBL/GenBank/DDBJ databases">
        <title>A de novo genome assembly of Solanum verrucosum Schlechtendal, a Mexican diploid species geographically isolated from the other diploid A-genome species in potato relatives.</title>
        <authorList>
            <person name="Hosaka K."/>
        </authorList>
    </citation>
    <scope>NUCLEOTIDE SEQUENCE</scope>
    <source>
        <tissue evidence="2">Young leaves</tissue>
    </source>
</reference>
<keyword evidence="1" id="KW-0472">Membrane</keyword>
<protein>
    <submittedName>
        <fullName evidence="2">Uncharacterized protein</fullName>
    </submittedName>
</protein>
<sequence length="175" mass="19935">MHIRDVECVEMESFTNLRMFQGYGLISGRRLGVKIHHFYVGMRLKMPAWDASFSRVNRDKGSGKFAYVVTGMLNVFSLDVYYLLDPNATLFFVTPYVAVKFRFNPEQLLEPFSIPFSISTPTGKPIYPTNMSPMGLELIDNECVSLGQTCIIIYLTLHYIALHIFVIGELDLVCC</sequence>
<name>A0AAF0TXT6_SOLVR</name>
<dbReference type="Proteomes" id="UP001234989">
    <property type="component" value="Chromosome 5"/>
</dbReference>
<evidence type="ECO:0000256" key="1">
    <source>
        <dbReference type="SAM" id="Phobius"/>
    </source>
</evidence>
<keyword evidence="1" id="KW-0812">Transmembrane</keyword>
<evidence type="ECO:0000313" key="2">
    <source>
        <dbReference type="EMBL" id="WMV30235.1"/>
    </source>
</evidence>
<gene>
    <name evidence="2" type="ORF">MTR67_023620</name>
</gene>
<dbReference type="EMBL" id="CP133616">
    <property type="protein sequence ID" value="WMV30235.1"/>
    <property type="molecule type" value="Genomic_DNA"/>
</dbReference>
<proteinExistence type="predicted"/>
<evidence type="ECO:0000313" key="3">
    <source>
        <dbReference type="Proteomes" id="UP001234989"/>
    </source>
</evidence>
<feature type="transmembrane region" description="Helical" evidence="1">
    <location>
        <begin position="65"/>
        <end position="84"/>
    </location>
</feature>
<dbReference type="AlphaFoldDB" id="A0AAF0TXT6"/>
<accession>A0AAF0TXT6</accession>
<keyword evidence="3" id="KW-1185">Reference proteome</keyword>
<keyword evidence="1" id="KW-1133">Transmembrane helix</keyword>